<dbReference type="RefSeq" id="WP_311794813.1">
    <property type="nucleotide sequence ID" value="NZ_JALDYZ010000061.1"/>
</dbReference>
<gene>
    <name evidence="3" type="ORF">MRS75_24890</name>
</gene>
<evidence type="ECO:0000259" key="2">
    <source>
        <dbReference type="Pfam" id="PF18766"/>
    </source>
</evidence>
<dbReference type="InterPro" id="IPR040980">
    <property type="entry name" value="SWI2_SNF2"/>
</dbReference>
<evidence type="ECO:0000313" key="4">
    <source>
        <dbReference type="Proteomes" id="UP001161580"/>
    </source>
</evidence>
<protein>
    <recommendedName>
        <fullName evidence="2">SWI2/SNF2 ATPase domain-containing protein</fullName>
    </recommendedName>
</protein>
<dbReference type="EMBL" id="JALDYZ010000061">
    <property type="protein sequence ID" value="MDI7925276.1"/>
    <property type="molecule type" value="Genomic_DNA"/>
</dbReference>
<keyword evidence="1" id="KW-0680">Restriction system</keyword>
<evidence type="ECO:0000313" key="3">
    <source>
        <dbReference type="EMBL" id="MDI7925276.1"/>
    </source>
</evidence>
<dbReference type="Pfam" id="PF18766">
    <property type="entry name" value="SWI2_SNF2"/>
    <property type="match status" value="1"/>
</dbReference>
<feature type="non-terminal residue" evidence="3">
    <location>
        <position position="1"/>
    </location>
</feature>
<dbReference type="InterPro" id="IPR027417">
    <property type="entry name" value="P-loop_NTPase"/>
</dbReference>
<accession>A0AAE3QHS1</accession>
<dbReference type="Gene3D" id="3.40.50.300">
    <property type="entry name" value="P-loop containing nucleotide triphosphate hydrolases"/>
    <property type="match status" value="1"/>
</dbReference>
<organism evidence="3 4">
    <name type="scientific">Ferirhizobium litorale</name>
    <dbReference type="NCBI Taxonomy" id="2927786"/>
    <lineage>
        <taxon>Bacteria</taxon>
        <taxon>Pseudomonadati</taxon>
        <taxon>Pseudomonadota</taxon>
        <taxon>Alphaproteobacteria</taxon>
        <taxon>Hyphomicrobiales</taxon>
        <taxon>Rhizobiaceae</taxon>
        <taxon>Ferirhizobium</taxon>
    </lineage>
</organism>
<proteinExistence type="predicted"/>
<sequence>MKALLPEAMFVGFTGTPLMKKDKKKSLEVFGPYIHTYKFDEAVNDGVVLDLRYEARDIDQHLTSDKKVDQWFAAKT</sequence>
<dbReference type="InterPro" id="IPR051268">
    <property type="entry name" value="Type-I_R_enzyme_R_subunit"/>
</dbReference>
<reference evidence="3" key="1">
    <citation type="submission" date="2022-03" db="EMBL/GenBank/DDBJ databases">
        <title>Fererhizobium litorale gen. nov., sp. nov., isolated from sandy sediments of the Sea of Japan seashore.</title>
        <authorList>
            <person name="Romanenko L."/>
            <person name="Kurilenko V."/>
            <person name="Otstavnykh N."/>
            <person name="Svetashev V."/>
            <person name="Tekutyeva L."/>
            <person name="Isaeva M."/>
            <person name="Mikhailov V."/>
        </authorList>
    </citation>
    <scope>NUCLEOTIDE SEQUENCE</scope>
    <source>
        <strain evidence="3">KMM 9576</strain>
    </source>
</reference>
<feature type="domain" description="SWI2/SNF2 ATPase" evidence="2">
    <location>
        <begin position="1"/>
        <end position="74"/>
    </location>
</feature>
<dbReference type="Proteomes" id="UP001161580">
    <property type="component" value="Unassembled WGS sequence"/>
</dbReference>
<dbReference type="PANTHER" id="PTHR30195:SF15">
    <property type="entry name" value="TYPE I RESTRICTION ENZYME HINDI ENDONUCLEASE SUBUNIT"/>
    <property type="match status" value="1"/>
</dbReference>
<name>A0AAE3QHS1_9HYPH</name>
<dbReference type="PANTHER" id="PTHR30195">
    <property type="entry name" value="TYPE I SITE-SPECIFIC DEOXYRIBONUCLEASE PROTEIN SUBUNIT M AND R"/>
    <property type="match status" value="1"/>
</dbReference>
<comment type="caution">
    <text evidence="3">The sequence shown here is derived from an EMBL/GenBank/DDBJ whole genome shotgun (WGS) entry which is preliminary data.</text>
</comment>
<evidence type="ECO:0000256" key="1">
    <source>
        <dbReference type="ARBA" id="ARBA00022747"/>
    </source>
</evidence>
<feature type="non-terminal residue" evidence="3">
    <location>
        <position position="76"/>
    </location>
</feature>
<dbReference type="GO" id="GO:0009307">
    <property type="term" value="P:DNA restriction-modification system"/>
    <property type="evidence" value="ECO:0007669"/>
    <property type="project" value="UniProtKB-KW"/>
</dbReference>
<keyword evidence="4" id="KW-1185">Reference proteome</keyword>
<dbReference type="AlphaFoldDB" id="A0AAE3QHS1"/>